<dbReference type="InterPro" id="IPR036084">
    <property type="entry name" value="Ser_inhib-like_sf"/>
</dbReference>
<feature type="signal peptide" evidence="1">
    <location>
        <begin position="1"/>
        <end position="21"/>
    </location>
</feature>
<feature type="domain" description="TIL" evidence="2">
    <location>
        <begin position="46"/>
        <end position="99"/>
    </location>
</feature>
<dbReference type="Pfam" id="PF01826">
    <property type="entry name" value="TIL"/>
    <property type="match status" value="1"/>
</dbReference>
<dbReference type="InterPro" id="IPR014853">
    <property type="entry name" value="VWF/SSPO/ZAN-like_Cys-rich_dom"/>
</dbReference>
<dbReference type="Gene3D" id="2.10.25.10">
    <property type="entry name" value="Laminin"/>
    <property type="match status" value="1"/>
</dbReference>
<dbReference type="PANTHER" id="PTHR37860">
    <property type="entry name" value="AGAP008810-PA"/>
    <property type="match status" value="1"/>
</dbReference>
<dbReference type="PANTHER" id="PTHR37860:SF1">
    <property type="match status" value="1"/>
</dbReference>
<sequence length="113" mass="11688">MCMRAVCAGVGHMATWLAVEAYSAACQDKGTSVGPWREDTVCSLQCPDRSSPTDCVDSSSNSGPALLQTGSSAPSCAEGCQCSNGNVLDGGECVPYSQCGCALHDTYIKVITR</sequence>
<feature type="chain" id="PRO_5041466663" evidence="1">
    <location>
        <begin position="22"/>
        <end position="113"/>
    </location>
</feature>
<dbReference type="Proteomes" id="UP000694891">
    <property type="component" value="Unplaced"/>
</dbReference>
<keyword evidence="4" id="KW-1185">Reference proteome</keyword>
<name>A0A9Y4NL36_9TELE</name>
<keyword evidence="1" id="KW-0732">Signal</keyword>
<gene>
    <name evidence="5" type="primary">LOC103371662</name>
</gene>
<proteinExistence type="predicted"/>
<evidence type="ECO:0000259" key="2">
    <source>
        <dbReference type="Pfam" id="PF01826"/>
    </source>
</evidence>
<dbReference type="SUPFAM" id="SSF57567">
    <property type="entry name" value="Serine protease inhibitors"/>
    <property type="match status" value="1"/>
</dbReference>
<accession>A0A9Y4NL36</accession>
<feature type="domain" description="VWF/SSPO/Zonadhesin-like cysteine-rich" evidence="3">
    <location>
        <begin position="2"/>
        <end position="43"/>
    </location>
</feature>
<evidence type="ECO:0000313" key="4">
    <source>
        <dbReference type="Proteomes" id="UP000694891"/>
    </source>
</evidence>
<dbReference type="RefSeq" id="XP_008299281.1">
    <property type="nucleotide sequence ID" value="XM_008301059.1"/>
</dbReference>
<dbReference type="InterPro" id="IPR002919">
    <property type="entry name" value="TIL_dom"/>
</dbReference>
<protein>
    <submittedName>
        <fullName evidence="5">Alpha-tectorin-like</fullName>
    </submittedName>
</protein>
<evidence type="ECO:0000256" key="1">
    <source>
        <dbReference type="SAM" id="SignalP"/>
    </source>
</evidence>
<dbReference type="Pfam" id="PF08742">
    <property type="entry name" value="C8"/>
    <property type="match status" value="1"/>
</dbReference>
<evidence type="ECO:0000313" key="5">
    <source>
        <dbReference type="RefSeq" id="XP_008299281.1"/>
    </source>
</evidence>
<dbReference type="AlphaFoldDB" id="A0A9Y4NL36"/>
<dbReference type="GeneID" id="103371662"/>
<evidence type="ECO:0000259" key="3">
    <source>
        <dbReference type="Pfam" id="PF08742"/>
    </source>
</evidence>
<reference evidence="5" key="1">
    <citation type="submission" date="2025-08" db="UniProtKB">
        <authorList>
            <consortium name="RefSeq"/>
        </authorList>
    </citation>
    <scope>IDENTIFICATION</scope>
</reference>
<organism evidence="4 5">
    <name type="scientific">Stegastes partitus</name>
    <name type="common">bicolor damselfish</name>
    <dbReference type="NCBI Taxonomy" id="144197"/>
    <lineage>
        <taxon>Eukaryota</taxon>
        <taxon>Metazoa</taxon>
        <taxon>Chordata</taxon>
        <taxon>Craniata</taxon>
        <taxon>Vertebrata</taxon>
        <taxon>Euteleostomi</taxon>
        <taxon>Actinopterygii</taxon>
        <taxon>Neopterygii</taxon>
        <taxon>Teleostei</taxon>
        <taxon>Neoteleostei</taxon>
        <taxon>Acanthomorphata</taxon>
        <taxon>Ovalentaria</taxon>
        <taxon>Pomacentridae</taxon>
        <taxon>Stegastes</taxon>
    </lineage>
</organism>